<evidence type="ECO:0000256" key="2">
    <source>
        <dbReference type="ARBA" id="ARBA00008676"/>
    </source>
</evidence>
<dbReference type="Pfam" id="PF02548">
    <property type="entry name" value="Pantoate_transf"/>
    <property type="match status" value="1"/>
</dbReference>
<dbReference type="EMBL" id="CP014228">
    <property type="protein sequence ID" value="AMD87841.1"/>
    <property type="molecule type" value="Genomic_DNA"/>
</dbReference>
<comment type="catalytic activity">
    <reaction evidence="7">
        <text>(6R)-5,10-methylene-5,6,7,8-tetrahydrofolate + 3-methyl-2-oxobutanoate + H2O = 2-dehydropantoate + (6S)-5,6,7,8-tetrahydrofolate</text>
        <dbReference type="Rhea" id="RHEA:11824"/>
        <dbReference type="ChEBI" id="CHEBI:11561"/>
        <dbReference type="ChEBI" id="CHEBI:11851"/>
        <dbReference type="ChEBI" id="CHEBI:15377"/>
        <dbReference type="ChEBI" id="CHEBI:15636"/>
        <dbReference type="ChEBI" id="CHEBI:57453"/>
        <dbReference type="EC" id="2.1.2.11"/>
    </reaction>
</comment>
<dbReference type="GO" id="GO:0032259">
    <property type="term" value="P:methylation"/>
    <property type="evidence" value="ECO:0007669"/>
    <property type="project" value="UniProtKB-KW"/>
</dbReference>
<comment type="subunit">
    <text evidence="3 7">Homodecamer; pentamer of dimers.</text>
</comment>
<dbReference type="GO" id="GO:0015940">
    <property type="term" value="P:pantothenate biosynthetic process"/>
    <property type="evidence" value="ECO:0007669"/>
    <property type="project" value="UniProtKB-UniRule"/>
</dbReference>
<keyword evidence="4 7" id="KW-0566">Pantothenate biosynthesis</keyword>
<evidence type="ECO:0000256" key="1">
    <source>
        <dbReference type="ARBA" id="ARBA00005033"/>
    </source>
</evidence>
<dbReference type="Proteomes" id="UP000065220">
    <property type="component" value="Chromosome"/>
</dbReference>
<evidence type="ECO:0000256" key="9">
    <source>
        <dbReference type="PIRSR" id="PIRSR000388-2"/>
    </source>
</evidence>
<dbReference type="SUPFAM" id="SSF51621">
    <property type="entry name" value="Phosphoenolpyruvate/pyruvate domain"/>
    <property type="match status" value="1"/>
</dbReference>
<evidence type="ECO:0000313" key="12">
    <source>
        <dbReference type="Proteomes" id="UP000065220"/>
    </source>
</evidence>
<evidence type="ECO:0000256" key="5">
    <source>
        <dbReference type="ARBA" id="ARBA00022679"/>
    </source>
</evidence>
<dbReference type="KEGG" id="ard:AXF14_09935"/>
<feature type="binding site" evidence="7 10">
    <location>
        <position position="42"/>
    </location>
    <ligand>
        <name>Mg(2+)</name>
        <dbReference type="ChEBI" id="CHEBI:18420"/>
    </ligand>
</feature>
<feature type="active site" description="Proton acceptor" evidence="7 8">
    <location>
        <position position="179"/>
    </location>
</feature>
<comment type="similarity">
    <text evidence="2 7">Belongs to the PanB family.</text>
</comment>
<dbReference type="InterPro" id="IPR040442">
    <property type="entry name" value="Pyrv_kinase-like_dom_sf"/>
</dbReference>
<evidence type="ECO:0000256" key="10">
    <source>
        <dbReference type="PIRSR" id="PIRSR000388-3"/>
    </source>
</evidence>
<dbReference type="InterPro" id="IPR003700">
    <property type="entry name" value="Pantoate_hydroxy_MeTrfase"/>
</dbReference>
<evidence type="ECO:0000256" key="4">
    <source>
        <dbReference type="ARBA" id="ARBA00022655"/>
    </source>
</evidence>
<keyword evidence="12" id="KW-1185">Reference proteome</keyword>
<evidence type="ECO:0000256" key="3">
    <source>
        <dbReference type="ARBA" id="ARBA00011424"/>
    </source>
</evidence>
<dbReference type="EC" id="2.1.2.11" evidence="7"/>
<comment type="pathway">
    <text evidence="1 7">Cofactor biosynthesis; (R)-pantothenate biosynthesis; (R)-pantoate from 3-methyl-2-oxobutanoate: step 1/2.</text>
</comment>
<keyword evidence="5 7" id="KW-0808">Transferase</keyword>
<dbReference type="Gene3D" id="3.20.20.60">
    <property type="entry name" value="Phosphoenolpyruvate-binding domains"/>
    <property type="match status" value="1"/>
</dbReference>
<evidence type="ECO:0000256" key="7">
    <source>
        <dbReference type="HAMAP-Rule" id="MF_00156"/>
    </source>
</evidence>
<dbReference type="GO" id="GO:0005737">
    <property type="term" value="C:cytoplasm"/>
    <property type="evidence" value="ECO:0007669"/>
    <property type="project" value="UniProtKB-SubCell"/>
</dbReference>
<evidence type="ECO:0000256" key="6">
    <source>
        <dbReference type="ARBA" id="ARBA00056497"/>
    </source>
</evidence>
<keyword evidence="7" id="KW-0963">Cytoplasm</keyword>
<dbReference type="RefSeq" id="WP_067942914.1">
    <property type="nucleotide sequence ID" value="NZ_CP014228.1"/>
</dbReference>
<keyword evidence="7 10" id="KW-0479">Metal-binding</keyword>
<reference evidence="12" key="1">
    <citation type="submission" date="2016-02" db="EMBL/GenBank/DDBJ databases">
        <authorList>
            <person name="Holder M.E."/>
            <person name="Ajami N.J."/>
            <person name="Petrosino J.F."/>
        </authorList>
    </citation>
    <scope>NUCLEOTIDE SEQUENCE [LARGE SCALE GENOMIC DNA]</scope>
    <source>
        <strain evidence="12">CCUG 36733</strain>
    </source>
</reference>
<proteinExistence type="inferred from homology"/>
<dbReference type="STRING" id="111015.AXF14_09935"/>
<keyword evidence="11" id="KW-0489">Methyltransferase</keyword>
<dbReference type="GO" id="GO:0008168">
    <property type="term" value="F:methyltransferase activity"/>
    <property type="evidence" value="ECO:0007669"/>
    <property type="project" value="UniProtKB-KW"/>
</dbReference>
<feature type="binding site" evidence="7 10">
    <location>
        <position position="112"/>
    </location>
    <ligand>
        <name>Mg(2+)</name>
        <dbReference type="ChEBI" id="CHEBI:18420"/>
    </ligand>
</feature>
<comment type="function">
    <text evidence="6 7">Catalyzes the reversible reaction in which hydroxymethyl group from 5,10-methylenetetrahydrofolate is transferred onto alpha-ketoisovalerate to form ketopantoate.</text>
</comment>
<dbReference type="AlphaFoldDB" id="A0A120KLC3"/>
<gene>
    <name evidence="7" type="primary">panB</name>
    <name evidence="11" type="ORF">AXF14_09935</name>
</gene>
<dbReference type="GO" id="GO:0000287">
    <property type="term" value="F:magnesium ion binding"/>
    <property type="evidence" value="ECO:0007669"/>
    <property type="project" value="TreeGrafter"/>
</dbReference>
<organism evidence="11 12">
    <name type="scientific">Actinomyces radicidentis</name>
    <dbReference type="NCBI Taxonomy" id="111015"/>
    <lineage>
        <taxon>Bacteria</taxon>
        <taxon>Bacillati</taxon>
        <taxon>Actinomycetota</taxon>
        <taxon>Actinomycetes</taxon>
        <taxon>Actinomycetales</taxon>
        <taxon>Actinomycetaceae</taxon>
        <taxon>Actinomyces</taxon>
    </lineage>
</organism>
<dbReference type="InterPro" id="IPR015813">
    <property type="entry name" value="Pyrv/PenolPyrv_kinase-like_dom"/>
</dbReference>
<dbReference type="PANTHER" id="PTHR20881:SF0">
    <property type="entry name" value="3-METHYL-2-OXOBUTANOATE HYDROXYMETHYLTRANSFERASE"/>
    <property type="match status" value="1"/>
</dbReference>
<keyword evidence="7 10" id="KW-0460">Magnesium</keyword>
<dbReference type="PANTHER" id="PTHR20881">
    <property type="entry name" value="3-METHYL-2-OXOBUTANOATE HYDROXYMETHYLTRANSFERASE"/>
    <property type="match status" value="1"/>
</dbReference>
<dbReference type="PIRSF" id="PIRSF000388">
    <property type="entry name" value="Pantoate_hydroxy_MeTrfase"/>
    <property type="match status" value="1"/>
</dbReference>
<protein>
    <recommendedName>
        <fullName evidence="7">3-methyl-2-oxobutanoate hydroxymethyltransferase</fullName>
        <ecNumber evidence="7">2.1.2.11</ecNumber>
    </recommendedName>
    <alternativeName>
        <fullName evidence="7">Ketopantoate hydroxymethyltransferase</fullName>
        <shortName evidence="7">KPHMT</shortName>
    </alternativeName>
</protein>
<dbReference type="FunFam" id="3.20.20.60:FF:000003">
    <property type="entry name" value="3-methyl-2-oxobutanoate hydroxymethyltransferase"/>
    <property type="match status" value="1"/>
</dbReference>
<feature type="binding site" evidence="7 9">
    <location>
        <position position="81"/>
    </location>
    <ligand>
        <name>3-methyl-2-oxobutanoate</name>
        <dbReference type="ChEBI" id="CHEBI:11851"/>
    </ligand>
</feature>
<feature type="binding site" evidence="7 9">
    <location>
        <begin position="42"/>
        <end position="43"/>
    </location>
    <ligand>
        <name>3-methyl-2-oxobutanoate</name>
        <dbReference type="ChEBI" id="CHEBI:11851"/>
    </ligand>
</feature>
<evidence type="ECO:0000256" key="8">
    <source>
        <dbReference type="PIRSR" id="PIRSR000388-1"/>
    </source>
</evidence>
<dbReference type="UniPathway" id="UPA00028">
    <property type="reaction ID" value="UER00003"/>
</dbReference>
<evidence type="ECO:0000313" key="11">
    <source>
        <dbReference type="EMBL" id="AMD87841.1"/>
    </source>
</evidence>
<dbReference type="NCBIfam" id="TIGR00222">
    <property type="entry name" value="panB"/>
    <property type="match status" value="1"/>
</dbReference>
<dbReference type="NCBIfam" id="NF001452">
    <property type="entry name" value="PRK00311.1"/>
    <property type="match status" value="1"/>
</dbReference>
<comment type="cofactor">
    <cofactor evidence="7 10">
        <name>Mg(2+)</name>
        <dbReference type="ChEBI" id="CHEBI:18420"/>
    </cofactor>
    <text evidence="7 10">Binds 1 Mg(2+) ion per subunit.</text>
</comment>
<dbReference type="GO" id="GO:0003864">
    <property type="term" value="F:3-methyl-2-oxobutanoate hydroxymethyltransferase activity"/>
    <property type="evidence" value="ECO:0007669"/>
    <property type="project" value="UniProtKB-UniRule"/>
</dbReference>
<feature type="binding site" evidence="7 10">
    <location>
        <position position="81"/>
    </location>
    <ligand>
        <name>Mg(2+)</name>
        <dbReference type="ChEBI" id="CHEBI:18420"/>
    </ligand>
</feature>
<comment type="subcellular location">
    <subcellularLocation>
        <location evidence="7">Cytoplasm</location>
    </subcellularLocation>
</comment>
<dbReference type="CDD" id="cd06557">
    <property type="entry name" value="KPHMT-like"/>
    <property type="match status" value="1"/>
</dbReference>
<accession>A0A120KLC3</accession>
<name>A0A120KLC3_ACTRD</name>
<dbReference type="HAMAP" id="MF_00156">
    <property type="entry name" value="PanB"/>
    <property type="match status" value="1"/>
</dbReference>
<sequence>MRVTRLAQAKASGERLVMLTAYDALTARILDAAGTDMLLVGDSIGNVALGYDSTLPVALDEMVVATRSVASATTRALVVADLPFGTYEAGPEQALTSAVRLVRVGANAVKLEGGRPRVATVRALAEAGIPVVGHLGFTPQSVNALGGFRVQGRDEEGAETLVADALALAEAGAVAIVLEMVPEPLAARVTEVCPVPTIGIGAGARCDGQVLVWSDMAGMTDWAPRFARRFAEVGRLLQEAAEDYGRAVREGSFPAEEHWFEK</sequence>
<feature type="binding site" evidence="7 9">
    <location>
        <position position="110"/>
    </location>
    <ligand>
        <name>3-methyl-2-oxobutanoate</name>
        <dbReference type="ChEBI" id="CHEBI:11851"/>
    </ligand>
</feature>